<dbReference type="InterPro" id="IPR036249">
    <property type="entry name" value="Thioredoxin-like_sf"/>
</dbReference>
<sequence length="474" mass="55813">MNRILLCCISITLSLTSCLKDSSDDNDYAYFGGEIINPNRSYVTLISPKKQSTDTIPLDENNRFLFKIDNLNPGVYRYMHGPEYQMVVLEPNDSLMLRLNTFDFDESLVYSGEGAKKNNFYLELFLSNEKDNQKLVNYWKLVPEKFDSLMLYKRNKKLSILDDFLKKKVCTDLFKEIAKARINYNYYSSKEIYPFGYYGYNKLVHVKDLPENFYEYRSEINYSNSKLTDTYTYNRFLSWHFNNIALYNYYGEEYSHKEFNRYSKPYNAAKLELIDSLVSDVYLKNNMLKYSVKDYISDSNDFLVSEDLLRIFNEKSTNQKDKETLNELFESLKRLKPGNPIPNVQLVDYNNKTLDLVDIIEKPTVIYFWSSNFKHHYRNSHSIVKGLKKEFPEVNFIAINVNNSYDTYIRNTLNESDFPSSNEFRFKLPEDALKTLAISSVDKVLVLDKNKRIVHSNANLFDDTFGEILVKSLQ</sequence>
<accession>A0ABU2YHG1</accession>
<evidence type="ECO:0000313" key="2">
    <source>
        <dbReference type="EMBL" id="MDT0557583.1"/>
    </source>
</evidence>
<organism evidence="2 3">
    <name type="scientific">Microcosmobacter mediterraneus</name>
    <dbReference type="NCBI Taxonomy" id="3075607"/>
    <lineage>
        <taxon>Bacteria</taxon>
        <taxon>Pseudomonadati</taxon>
        <taxon>Bacteroidota</taxon>
        <taxon>Flavobacteriia</taxon>
        <taxon>Flavobacteriales</taxon>
        <taxon>Flavobacteriaceae</taxon>
        <taxon>Microcosmobacter</taxon>
    </lineage>
</organism>
<dbReference type="EMBL" id="JAVRIA010000001">
    <property type="protein sequence ID" value="MDT0557583.1"/>
    <property type="molecule type" value="Genomic_DNA"/>
</dbReference>
<dbReference type="Gene3D" id="3.40.30.10">
    <property type="entry name" value="Glutaredoxin"/>
    <property type="match status" value="1"/>
</dbReference>
<gene>
    <name evidence="2" type="ORF">RM697_02915</name>
</gene>
<dbReference type="PROSITE" id="PS51257">
    <property type="entry name" value="PROKAR_LIPOPROTEIN"/>
    <property type="match status" value="1"/>
</dbReference>
<dbReference type="Proteomes" id="UP001259492">
    <property type="component" value="Unassembled WGS sequence"/>
</dbReference>
<keyword evidence="3" id="KW-1185">Reference proteome</keyword>
<dbReference type="RefSeq" id="WP_311426346.1">
    <property type="nucleotide sequence ID" value="NZ_JAVRIA010000001.1"/>
</dbReference>
<evidence type="ECO:0000313" key="3">
    <source>
        <dbReference type="Proteomes" id="UP001259492"/>
    </source>
</evidence>
<name>A0ABU2YHG1_9FLAO</name>
<proteinExistence type="predicted"/>
<evidence type="ECO:0000259" key="1">
    <source>
        <dbReference type="PROSITE" id="PS51352"/>
    </source>
</evidence>
<dbReference type="PROSITE" id="PS51352">
    <property type="entry name" value="THIOREDOXIN_2"/>
    <property type="match status" value="1"/>
</dbReference>
<reference evidence="2 3" key="1">
    <citation type="submission" date="2023-09" db="EMBL/GenBank/DDBJ databases">
        <authorList>
            <person name="Rey-Velasco X."/>
        </authorList>
    </citation>
    <scope>NUCLEOTIDE SEQUENCE [LARGE SCALE GENOMIC DNA]</scope>
    <source>
        <strain evidence="2 3">W332</strain>
    </source>
</reference>
<dbReference type="SUPFAM" id="SSF52833">
    <property type="entry name" value="Thioredoxin-like"/>
    <property type="match status" value="1"/>
</dbReference>
<protein>
    <recommendedName>
        <fullName evidence="1">Thioredoxin domain-containing protein</fullName>
    </recommendedName>
</protein>
<comment type="caution">
    <text evidence="2">The sequence shown here is derived from an EMBL/GenBank/DDBJ whole genome shotgun (WGS) entry which is preliminary data.</text>
</comment>
<feature type="domain" description="Thioredoxin" evidence="1">
    <location>
        <begin position="335"/>
        <end position="474"/>
    </location>
</feature>
<dbReference type="InterPro" id="IPR013766">
    <property type="entry name" value="Thioredoxin_domain"/>
</dbReference>